<dbReference type="PANTHER" id="PTHR31286:SF167">
    <property type="entry name" value="OS09G0268800 PROTEIN"/>
    <property type="match status" value="1"/>
</dbReference>
<protein>
    <recommendedName>
        <fullName evidence="2">Zinc knuckle CX2CX4HX4C domain-containing protein</fullName>
    </recommendedName>
</protein>
<accession>A0AAW2DL07</accession>
<feature type="domain" description="Zinc knuckle CX2CX4HX4C" evidence="2">
    <location>
        <begin position="55"/>
        <end position="102"/>
    </location>
</feature>
<feature type="compositionally biased region" description="Polar residues" evidence="1">
    <location>
        <begin position="315"/>
        <end position="326"/>
    </location>
</feature>
<evidence type="ECO:0000313" key="3">
    <source>
        <dbReference type="EMBL" id="KAL0011343.1"/>
    </source>
</evidence>
<dbReference type="PANTHER" id="PTHR31286">
    <property type="entry name" value="GLYCINE-RICH CELL WALL STRUCTURAL PROTEIN 1.8-LIKE"/>
    <property type="match status" value="1"/>
</dbReference>
<evidence type="ECO:0000313" key="4">
    <source>
        <dbReference type="Proteomes" id="UP001459277"/>
    </source>
</evidence>
<dbReference type="AlphaFoldDB" id="A0AAW2DL07"/>
<evidence type="ECO:0000256" key="1">
    <source>
        <dbReference type="SAM" id="MobiDB-lite"/>
    </source>
</evidence>
<keyword evidence="4" id="KW-1185">Reference proteome</keyword>
<proteinExistence type="predicted"/>
<comment type="caution">
    <text evidence="3">The sequence shown here is derived from an EMBL/GenBank/DDBJ whole genome shotgun (WGS) entry which is preliminary data.</text>
</comment>
<dbReference type="InterPro" id="IPR040256">
    <property type="entry name" value="At4g02000-like"/>
</dbReference>
<dbReference type="Pfam" id="PF14392">
    <property type="entry name" value="zf-CCHC_4"/>
    <property type="match status" value="1"/>
</dbReference>
<dbReference type="Proteomes" id="UP001459277">
    <property type="component" value="Unassembled WGS sequence"/>
</dbReference>
<dbReference type="EMBL" id="JAZDWU010000002">
    <property type="protein sequence ID" value="KAL0011343.1"/>
    <property type="molecule type" value="Genomic_DNA"/>
</dbReference>
<feature type="region of interest" description="Disordered" evidence="1">
    <location>
        <begin position="315"/>
        <end position="339"/>
    </location>
</feature>
<gene>
    <name evidence="3" type="ORF">SO802_006451</name>
</gene>
<sequence>MKWSPFWVQIFNLPLNYRTKEIGWAIGSKLGEVMEVDVSDVGVQWGRSLRVRVRLDVTKNLVRGKKIIVEGGECKWVNLKYERLPNFCYRCDLLSHALKDCLENVKCNNQMEKVELQYGAWLRGDFLRKNFQEQTKYGWGRGEESGTRQWNTGVEPVGRTEPVRRQGALVGVVGAHAPRQTSIEHCPLTQQTEKDGELGKEVEMLHENGRVKGLIGKQEEKKSKIEENALEQGKAQTKEAESMQYDISIDHEVEINFINVRMPIPATTNECLSPSGLEVEQGPLALSYGENTGWIAETLGPNSKHWKRLAWEGNKSSNTDVKGQVNTKREGPTPLCEIDPNAMNQKRRKVGKLTSHKQDEEAQMVSGVAVAAKQHRQAS</sequence>
<name>A0AAW2DL07_9ROSI</name>
<evidence type="ECO:0000259" key="2">
    <source>
        <dbReference type="Pfam" id="PF14392"/>
    </source>
</evidence>
<organism evidence="3 4">
    <name type="scientific">Lithocarpus litseifolius</name>
    <dbReference type="NCBI Taxonomy" id="425828"/>
    <lineage>
        <taxon>Eukaryota</taxon>
        <taxon>Viridiplantae</taxon>
        <taxon>Streptophyta</taxon>
        <taxon>Embryophyta</taxon>
        <taxon>Tracheophyta</taxon>
        <taxon>Spermatophyta</taxon>
        <taxon>Magnoliopsida</taxon>
        <taxon>eudicotyledons</taxon>
        <taxon>Gunneridae</taxon>
        <taxon>Pentapetalae</taxon>
        <taxon>rosids</taxon>
        <taxon>fabids</taxon>
        <taxon>Fagales</taxon>
        <taxon>Fagaceae</taxon>
        <taxon>Lithocarpus</taxon>
    </lineage>
</organism>
<reference evidence="3 4" key="1">
    <citation type="submission" date="2024-01" db="EMBL/GenBank/DDBJ databases">
        <title>A telomere-to-telomere, gap-free genome of sweet tea (Lithocarpus litseifolius).</title>
        <authorList>
            <person name="Zhou J."/>
        </authorList>
    </citation>
    <scope>NUCLEOTIDE SEQUENCE [LARGE SCALE GENOMIC DNA]</scope>
    <source>
        <strain evidence="3">Zhou-2022a</strain>
        <tissue evidence="3">Leaf</tissue>
    </source>
</reference>
<dbReference type="InterPro" id="IPR025836">
    <property type="entry name" value="Zn_knuckle_CX2CX4HX4C"/>
</dbReference>
<feature type="region of interest" description="Disordered" evidence="1">
    <location>
        <begin position="351"/>
        <end position="379"/>
    </location>
</feature>